<keyword evidence="1" id="KW-0812">Transmembrane</keyword>
<proteinExistence type="predicted"/>
<sequence>MLTKLTPPFSIRMTQLFWILSFAVGGFGVVYSFIIRREQLPLIAEAVKTVDPARNDQTYTTAADIIFWSVFGILVGVLLVQITLLVSFMGRRPKMRWWQLLTLVIQVLTLVIALDLALTGERAAPLRLILAAQCALVLLALLSSVMPKAIAWSARRHDIVPHQKGDAPPVV</sequence>
<feature type="transmembrane region" description="Helical" evidence="1">
    <location>
        <begin position="100"/>
        <end position="118"/>
    </location>
</feature>
<comment type="caution">
    <text evidence="2">The sequence shown here is derived from an EMBL/GenBank/DDBJ whole genome shotgun (WGS) entry which is preliminary data.</text>
</comment>
<dbReference type="AlphaFoldDB" id="A0A9X1LYI9"/>
<evidence type="ECO:0000256" key="1">
    <source>
        <dbReference type="SAM" id="Phobius"/>
    </source>
</evidence>
<feature type="transmembrane region" description="Helical" evidence="1">
    <location>
        <begin position="124"/>
        <end position="146"/>
    </location>
</feature>
<accession>A0A9X1LYI9</accession>
<keyword evidence="3" id="KW-1185">Reference proteome</keyword>
<feature type="transmembrane region" description="Helical" evidence="1">
    <location>
        <begin position="65"/>
        <end position="88"/>
    </location>
</feature>
<evidence type="ECO:0000313" key="2">
    <source>
        <dbReference type="EMBL" id="MCC2034098.1"/>
    </source>
</evidence>
<name>A0A9X1LYI9_9MICO</name>
<gene>
    <name evidence="2" type="ORF">KEC57_18070</name>
</gene>
<keyword evidence="1" id="KW-1133">Transmembrane helix</keyword>
<dbReference type="EMBL" id="JAGTTN010000009">
    <property type="protein sequence ID" value="MCC2034098.1"/>
    <property type="molecule type" value="Genomic_DNA"/>
</dbReference>
<dbReference type="RefSeq" id="WP_229386122.1">
    <property type="nucleotide sequence ID" value="NZ_JAGTTN010000009.1"/>
</dbReference>
<feature type="transmembrane region" description="Helical" evidence="1">
    <location>
        <begin position="16"/>
        <end position="35"/>
    </location>
</feature>
<dbReference type="Proteomes" id="UP001139354">
    <property type="component" value="Unassembled WGS sequence"/>
</dbReference>
<keyword evidence="1" id="KW-0472">Membrane</keyword>
<organism evidence="2 3">
    <name type="scientific">Microbacterium allomyrinae</name>
    <dbReference type="NCBI Taxonomy" id="2830666"/>
    <lineage>
        <taxon>Bacteria</taxon>
        <taxon>Bacillati</taxon>
        <taxon>Actinomycetota</taxon>
        <taxon>Actinomycetes</taxon>
        <taxon>Micrococcales</taxon>
        <taxon>Microbacteriaceae</taxon>
        <taxon>Microbacterium</taxon>
    </lineage>
</organism>
<evidence type="ECO:0000313" key="3">
    <source>
        <dbReference type="Proteomes" id="UP001139354"/>
    </source>
</evidence>
<protein>
    <submittedName>
        <fullName evidence="2">Uncharacterized protein</fullName>
    </submittedName>
</protein>
<reference evidence="2" key="1">
    <citation type="submission" date="2021-04" db="EMBL/GenBank/DDBJ databases">
        <title>Microbacterium tenobrionis sp. nov. and Microbacterium allomyrinae sp. nov., isolated from larvae of Tenobrio molitor and Allomyrina dichotoma, respectively.</title>
        <authorList>
            <person name="Lee S.D."/>
        </authorList>
    </citation>
    <scope>NUCLEOTIDE SEQUENCE</scope>
    <source>
        <strain evidence="2">BWT-G7</strain>
    </source>
</reference>